<sequence length="62" mass="6770">MFPFNLFSQRVGNSPNLNDHFDVICVSIQLVFPASGKLRYGNLADADLCVSIQLVFPASGKP</sequence>
<protein>
    <submittedName>
        <fullName evidence="1">Uncharacterized protein</fullName>
    </submittedName>
</protein>
<name>B4W0C1_9CYAN</name>
<dbReference type="HOGENOM" id="CLU_2896336_0_0_3"/>
<evidence type="ECO:0000313" key="1">
    <source>
        <dbReference type="EMBL" id="EDX72269.1"/>
    </source>
</evidence>
<organism evidence="1 2">
    <name type="scientific">Coleofasciculus chthonoplastes PCC 7420</name>
    <dbReference type="NCBI Taxonomy" id="118168"/>
    <lineage>
        <taxon>Bacteria</taxon>
        <taxon>Bacillati</taxon>
        <taxon>Cyanobacteriota</taxon>
        <taxon>Cyanophyceae</taxon>
        <taxon>Coleofasciculales</taxon>
        <taxon>Coleofasciculaceae</taxon>
        <taxon>Coleofasciculus</taxon>
    </lineage>
</organism>
<dbReference type="AlphaFoldDB" id="B4W0C1"/>
<dbReference type="Proteomes" id="UP000003835">
    <property type="component" value="Unassembled WGS sequence"/>
</dbReference>
<accession>B4W0C1</accession>
<keyword evidence="2" id="KW-1185">Reference proteome</keyword>
<evidence type="ECO:0000313" key="2">
    <source>
        <dbReference type="Proteomes" id="UP000003835"/>
    </source>
</evidence>
<gene>
    <name evidence="1" type="ORF">MC7420_938</name>
</gene>
<reference evidence="1 2" key="1">
    <citation type="submission" date="2008-07" db="EMBL/GenBank/DDBJ databases">
        <authorList>
            <person name="Tandeau de Marsac N."/>
            <person name="Ferriera S."/>
            <person name="Johnson J."/>
            <person name="Kravitz S."/>
            <person name="Beeson K."/>
            <person name="Sutton G."/>
            <person name="Rogers Y.-H."/>
            <person name="Friedman R."/>
            <person name="Frazier M."/>
            <person name="Venter J.C."/>
        </authorList>
    </citation>
    <scope>NUCLEOTIDE SEQUENCE [LARGE SCALE GENOMIC DNA]</scope>
    <source>
        <strain evidence="1 2">PCC 7420</strain>
    </source>
</reference>
<dbReference type="EMBL" id="DS989865">
    <property type="protein sequence ID" value="EDX72269.1"/>
    <property type="molecule type" value="Genomic_DNA"/>
</dbReference>
<proteinExistence type="predicted"/>